<dbReference type="PANTHER" id="PTHR34301:SF8">
    <property type="entry name" value="ATPASE DOMAIN-CONTAINING PROTEIN"/>
    <property type="match status" value="1"/>
</dbReference>
<dbReference type="Pfam" id="PF13191">
    <property type="entry name" value="AAA_16"/>
    <property type="match status" value="1"/>
</dbReference>
<name>W0HX32_9GAMM</name>
<dbReference type="AlphaFoldDB" id="W0HX32"/>
<keyword evidence="3" id="KW-1185">Reference proteome</keyword>
<accession>W0HX32</accession>
<feature type="domain" description="AAA+ ATPase" evidence="1">
    <location>
        <begin position="47"/>
        <end position="228"/>
    </location>
</feature>
<dbReference type="OrthoDB" id="1489171at2"/>
<dbReference type="Proteomes" id="UP000019028">
    <property type="component" value="Chromosome"/>
</dbReference>
<sequence length="324" mass="35292">MLNTLTEEEFFSGLYQVVHPSTPVAQSQGLCGRQREWRLLEQALSAPGRHALVYGAAGIGKTSLAHTLVAHHGLRCPPVKISCDPDSTLLSLMKHALTLGDSGMSRRHESVFGARFSLAGSGVKFEKKVVEQQGAAAIEDNATVVTALEAWGKRLQSPVWLIIDDLDRMARIEERRGFLTLFKQLADRACPVKMILVARGEQPEGVFGAGEAFTRHLSPVKLAPLTLKNGYEFISLCLDSFGLLLVERLKWRVAQACAGHPRKLHQVCERLLISAWERGGRHITPQQCHYALQCVRCVGPAPAGAGGHDASQSGDAPVARPEDV</sequence>
<evidence type="ECO:0000313" key="2">
    <source>
        <dbReference type="EMBL" id="AHF76713.1"/>
    </source>
</evidence>
<dbReference type="HOGENOM" id="CLU_074347_0_0_6"/>
<dbReference type="SMART" id="SM00382">
    <property type="entry name" value="AAA"/>
    <property type="match status" value="1"/>
</dbReference>
<gene>
    <name evidence="2" type="ORF">Sant_1658</name>
</gene>
<dbReference type="PATRIC" id="fig|1239307.3.peg.1810"/>
<dbReference type="KEGG" id="sod:Sant_1658"/>
<evidence type="ECO:0000313" key="3">
    <source>
        <dbReference type="Proteomes" id="UP000019028"/>
    </source>
</evidence>
<dbReference type="InterPro" id="IPR027417">
    <property type="entry name" value="P-loop_NTPase"/>
</dbReference>
<reference evidence="2 3" key="1">
    <citation type="journal article" date="2014" name="Genome Biol. Evol.">
        <title>Genome degeneration and adaptation in a nascent stage of symbiosis.</title>
        <authorList>
            <person name="Oakeson K.F."/>
            <person name="Gil R."/>
            <person name="Clayton A.L."/>
            <person name="Dunn D.M."/>
            <person name="von Niederhausern A.C."/>
            <person name="Hamil C."/>
            <person name="Aoyagi A."/>
            <person name="Duval B."/>
            <person name="Baca A."/>
            <person name="Silva F.J."/>
            <person name="Vallier A."/>
            <person name="Jackson D.G."/>
            <person name="Latorre A."/>
            <person name="Weiss R.B."/>
            <person name="Heddi A."/>
            <person name="Moya A."/>
            <person name="Dale C."/>
        </authorList>
    </citation>
    <scope>NUCLEOTIDE SEQUENCE [LARGE SCALE GENOMIC DNA]</scope>
    <source>
        <strain evidence="2 3">HS1</strain>
    </source>
</reference>
<dbReference type="PANTHER" id="PTHR34301">
    <property type="entry name" value="DNA-BINDING PROTEIN-RELATED"/>
    <property type="match status" value="1"/>
</dbReference>
<dbReference type="EMBL" id="CP006569">
    <property type="protein sequence ID" value="AHF76713.1"/>
    <property type="molecule type" value="Genomic_DNA"/>
</dbReference>
<proteinExistence type="predicted"/>
<dbReference type="InterPro" id="IPR003593">
    <property type="entry name" value="AAA+_ATPase"/>
</dbReference>
<protein>
    <recommendedName>
        <fullName evidence="1">AAA+ ATPase domain-containing protein</fullName>
    </recommendedName>
</protein>
<dbReference type="Gene3D" id="3.40.50.300">
    <property type="entry name" value="P-loop containing nucleotide triphosphate hydrolases"/>
    <property type="match status" value="1"/>
</dbReference>
<evidence type="ECO:0000259" key="1">
    <source>
        <dbReference type="SMART" id="SM00382"/>
    </source>
</evidence>
<organism evidence="2 3">
    <name type="scientific">Sodalis praecaptivus</name>
    <dbReference type="NCBI Taxonomy" id="1239307"/>
    <lineage>
        <taxon>Bacteria</taxon>
        <taxon>Pseudomonadati</taxon>
        <taxon>Pseudomonadota</taxon>
        <taxon>Gammaproteobacteria</taxon>
        <taxon>Enterobacterales</taxon>
        <taxon>Bruguierivoracaceae</taxon>
        <taxon>Sodalis</taxon>
    </lineage>
</organism>
<dbReference type="RefSeq" id="WP_025421847.1">
    <property type="nucleotide sequence ID" value="NZ_CP006569.1"/>
</dbReference>
<dbReference type="SUPFAM" id="SSF52540">
    <property type="entry name" value="P-loop containing nucleoside triphosphate hydrolases"/>
    <property type="match status" value="1"/>
</dbReference>
<dbReference type="InterPro" id="IPR041664">
    <property type="entry name" value="AAA_16"/>
</dbReference>